<sequence length="878" mass="99646">MSPRRETRRSVLGHRGCRGLSCPPPGRFMESPSTRGNTLRRRQFESLREQVQGLLEQFETVLKRARKLSPKDSMLKGLTDKHEETLLRWGEQRFQVAVLALVKSGKSTLINAWLGDEYLPAANTPETTRIVRVRHALREQGVLLEDESVLARGAAAANAYLRERNKEGREADALPVSDELVLEAPLLALKDSELGAQRFELLDTPGPNEAGTSALRGKVEQVLDTADIIVYVLDYTKLKTAEEQTLLELLKDMRPGLLQRCSERLFFVVNKVDQKNRNGLTPEETAEYVSQLVGKVLPGVALTPERVIPVAAEFALLARMVAEHEPTEKALDDFRKRAFGVFDEEASLDACRRMAPKLLEKSRVTRLEDEVLSFVYQHRGRLLLEGFLETLSRSLAMLDNHLQTTRGALKKGHEELVRRKRELEKDLEQLQEGLQDVEDTTKAFQSQTEEWVRAQFGRFREQAREEIQAALTPGAKRRFPERLARIVGGVWAHLTGTDTSQEAAQHRIRQVDQALQRYFYDEFLAFRMKLEGEAHERQRELAAKLQALISPLARRIEKEVGKALNVSLKPVPVRLPELSLVEFQQDMQAELHRLVKSSTRQVPHTTQQERVIQKEGWCQKKKSVWVDVTTYTVQTSHGISGQELLRLWEQRLTEQTQTSVQTARGLVGQMTRGMTRQIRKELKTYADGYMEILERELAESESGSSEREARLRKVESLVGEVEALTSDMDDCARKLLPAGRGADAPEAHDVFICYGQGDRPAIRKIVDALKGHGIKPFVDFDHIPPGAPWLPVLEQQLKTVRSVAVFIGKNELGPWQEKERQLAIQENIRRKCPVIPVLLEDCGDAPDLPPFLDGSQRVDFRQKDSEPLQQLIRGIRGR</sequence>
<dbReference type="PANTHER" id="PTHR10465">
    <property type="entry name" value="TRANSMEMBRANE GTPASE FZO1"/>
    <property type="match status" value="1"/>
</dbReference>
<keyword evidence="6" id="KW-0175">Coiled coil</keyword>
<dbReference type="Gene3D" id="3.40.50.10140">
    <property type="entry name" value="Toll/interleukin-1 receptor homology (TIR) domain"/>
    <property type="match status" value="1"/>
</dbReference>
<evidence type="ECO:0000256" key="6">
    <source>
        <dbReference type="SAM" id="Coils"/>
    </source>
</evidence>
<dbReference type="GO" id="GO:0016020">
    <property type="term" value="C:membrane"/>
    <property type="evidence" value="ECO:0007669"/>
    <property type="project" value="UniProtKB-SubCell"/>
</dbReference>
<dbReference type="Proteomes" id="UP000268313">
    <property type="component" value="Unassembled WGS sequence"/>
</dbReference>
<evidence type="ECO:0000313" key="10">
    <source>
        <dbReference type="Proteomes" id="UP000268313"/>
    </source>
</evidence>
<dbReference type="EMBL" id="RAWE01000168">
    <property type="protein sequence ID" value="RKG97658.1"/>
    <property type="molecule type" value="Genomic_DNA"/>
</dbReference>
<dbReference type="InterPro" id="IPR035897">
    <property type="entry name" value="Toll_tir_struct_dom_sf"/>
</dbReference>
<organism evidence="9 10">
    <name type="scientific">Corallococcus carmarthensis</name>
    <dbReference type="NCBI Taxonomy" id="2316728"/>
    <lineage>
        <taxon>Bacteria</taxon>
        <taxon>Pseudomonadati</taxon>
        <taxon>Myxococcota</taxon>
        <taxon>Myxococcia</taxon>
        <taxon>Myxococcales</taxon>
        <taxon>Cystobacterineae</taxon>
        <taxon>Myxococcaceae</taxon>
        <taxon>Corallococcus</taxon>
    </lineage>
</organism>
<evidence type="ECO:0000256" key="2">
    <source>
        <dbReference type="ARBA" id="ARBA00022741"/>
    </source>
</evidence>
<proteinExistence type="predicted"/>
<dbReference type="InterPro" id="IPR027094">
    <property type="entry name" value="Mitofusin_fam"/>
</dbReference>
<dbReference type="AlphaFoldDB" id="A0A3A8JRR6"/>
<keyword evidence="3" id="KW-0378">Hydrolase</keyword>
<dbReference type="Pfam" id="PF00350">
    <property type="entry name" value="Dynamin_N"/>
    <property type="match status" value="1"/>
</dbReference>
<dbReference type="GO" id="GO:0005525">
    <property type="term" value="F:GTP binding"/>
    <property type="evidence" value="ECO:0007669"/>
    <property type="project" value="UniProtKB-KW"/>
</dbReference>
<keyword evidence="2" id="KW-0547">Nucleotide-binding</keyword>
<comment type="caution">
    <text evidence="9">The sequence shown here is derived from an EMBL/GenBank/DDBJ whole genome shotgun (WGS) entry which is preliminary data.</text>
</comment>
<comment type="subcellular location">
    <subcellularLocation>
        <location evidence="1">Membrane</location>
    </subcellularLocation>
</comment>
<keyword evidence="4" id="KW-0342">GTP-binding</keyword>
<dbReference type="Pfam" id="PF13676">
    <property type="entry name" value="TIR_2"/>
    <property type="match status" value="1"/>
</dbReference>
<protein>
    <submittedName>
        <fullName evidence="9">TIR domain-containing protein</fullName>
    </submittedName>
</protein>
<evidence type="ECO:0000256" key="4">
    <source>
        <dbReference type="ARBA" id="ARBA00023134"/>
    </source>
</evidence>
<dbReference type="InterPro" id="IPR000157">
    <property type="entry name" value="TIR_dom"/>
</dbReference>
<dbReference type="GO" id="GO:0008053">
    <property type="term" value="P:mitochondrial fusion"/>
    <property type="evidence" value="ECO:0007669"/>
    <property type="project" value="TreeGrafter"/>
</dbReference>
<dbReference type="Gene3D" id="3.40.50.300">
    <property type="entry name" value="P-loop containing nucleotide triphosphate hydrolases"/>
    <property type="match status" value="1"/>
</dbReference>
<gene>
    <name evidence="9" type="ORF">D7X32_31990</name>
</gene>
<reference evidence="10" key="1">
    <citation type="submission" date="2018-09" db="EMBL/GenBank/DDBJ databases">
        <authorList>
            <person name="Livingstone P.G."/>
            <person name="Whitworth D.E."/>
        </authorList>
    </citation>
    <scope>NUCLEOTIDE SEQUENCE [LARGE SCALE GENOMIC DNA]</scope>
    <source>
        <strain evidence="10">CA043D</strain>
    </source>
</reference>
<feature type="domain" description="TIR" evidence="8">
    <location>
        <begin position="746"/>
        <end position="878"/>
    </location>
</feature>
<dbReference type="InterPro" id="IPR045063">
    <property type="entry name" value="Dynamin_N"/>
</dbReference>
<evidence type="ECO:0000256" key="7">
    <source>
        <dbReference type="SAM" id="MobiDB-lite"/>
    </source>
</evidence>
<dbReference type="PROSITE" id="PS50104">
    <property type="entry name" value="TIR"/>
    <property type="match status" value="1"/>
</dbReference>
<evidence type="ECO:0000256" key="3">
    <source>
        <dbReference type="ARBA" id="ARBA00022801"/>
    </source>
</evidence>
<evidence type="ECO:0000256" key="1">
    <source>
        <dbReference type="ARBA" id="ARBA00004370"/>
    </source>
</evidence>
<evidence type="ECO:0000313" key="9">
    <source>
        <dbReference type="EMBL" id="RKG97658.1"/>
    </source>
</evidence>
<dbReference type="GO" id="GO:0007165">
    <property type="term" value="P:signal transduction"/>
    <property type="evidence" value="ECO:0007669"/>
    <property type="project" value="InterPro"/>
</dbReference>
<dbReference type="SUPFAM" id="SSF52200">
    <property type="entry name" value="Toll/Interleukin receptor TIR domain"/>
    <property type="match status" value="1"/>
</dbReference>
<feature type="coiled-coil region" evidence="6">
    <location>
        <begin position="413"/>
        <end position="447"/>
    </location>
</feature>
<dbReference type="PANTHER" id="PTHR10465:SF0">
    <property type="entry name" value="SARCALUMENIN"/>
    <property type="match status" value="1"/>
</dbReference>
<keyword evidence="10" id="KW-1185">Reference proteome</keyword>
<keyword evidence="5" id="KW-0472">Membrane</keyword>
<accession>A0A3A8JRR6</accession>
<feature type="region of interest" description="Disordered" evidence="7">
    <location>
        <begin position="1"/>
        <end position="37"/>
    </location>
</feature>
<dbReference type="InterPro" id="IPR027417">
    <property type="entry name" value="P-loop_NTPase"/>
</dbReference>
<evidence type="ECO:0000256" key="5">
    <source>
        <dbReference type="ARBA" id="ARBA00023136"/>
    </source>
</evidence>
<dbReference type="GO" id="GO:0003924">
    <property type="term" value="F:GTPase activity"/>
    <property type="evidence" value="ECO:0007669"/>
    <property type="project" value="InterPro"/>
</dbReference>
<dbReference type="SUPFAM" id="SSF52540">
    <property type="entry name" value="P-loop containing nucleoside triphosphate hydrolases"/>
    <property type="match status" value="1"/>
</dbReference>
<evidence type="ECO:0000259" key="8">
    <source>
        <dbReference type="PROSITE" id="PS50104"/>
    </source>
</evidence>
<name>A0A3A8JRR6_9BACT</name>